<protein>
    <submittedName>
        <fullName evidence="1">29kDa protein</fullName>
    </submittedName>
</protein>
<proteinExistence type="predicted"/>
<dbReference type="CDD" id="cd12109">
    <property type="entry name" value="Hr_FBXL5"/>
    <property type="match status" value="1"/>
</dbReference>
<keyword evidence="2" id="KW-1185">Reference proteome</keyword>
<dbReference type="OrthoDB" id="5654170at2"/>
<evidence type="ECO:0000313" key="1">
    <source>
        <dbReference type="EMBL" id="CCB89264.1"/>
    </source>
</evidence>
<sequence>MRARLYREHKYVSAILNRLERLIGQADFNCKDDLERIRAEYQEVHMMLLAHAKHENENFHALLEKKGSKVHLHAHLDHDEMSQTLVHLQNLLDEMMLDADQQEAGYHFYLEYRKFVGDNLLHLHEEETKILPELQRLYSDDELRKIEFPIYEQMTPAQLIHMVSALFPHMNLYDKDAFLADIQHAQPVKFAQIWEQADQFLNQDEQIRFLHNHPELQAVKKR</sequence>
<dbReference type="HOGENOM" id="CLU_1179743_0_0_0"/>
<dbReference type="RefSeq" id="WP_013943731.1">
    <property type="nucleotide sequence ID" value="NC_015713.1"/>
</dbReference>
<gene>
    <name evidence="1" type="primary">s29x</name>
    <name evidence="1" type="ordered locus">SNE_A13870</name>
</gene>
<reference key="1">
    <citation type="journal article" date="2011" name="Mol. Biol. Evol.">
        <title>Unity in variety -- the pan-genome of the Chlamydiae.</title>
        <authorList>
            <person name="Collingro A."/>
            <person name="Tischler P."/>
            <person name="Weinmaier T."/>
            <person name="Penz T."/>
            <person name="Heinz E."/>
            <person name="Brunham R.C."/>
            <person name="Read T.D."/>
            <person name="Bavoil P.M."/>
            <person name="Sachse K."/>
            <person name="Kahane S."/>
            <person name="Friedman M.G."/>
            <person name="Rattei T."/>
            <person name="Myers G.S.A."/>
            <person name="Horn M."/>
        </authorList>
    </citation>
    <scope>NUCLEOTIDE SEQUENCE</scope>
    <source>
        <strain>Z</strain>
    </source>
</reference>
<name>F8L8W7_SIMNZ</name>
<dbReference type="AlphaFoldDB" id="F8L8W7"/>
<dbReference type="Gene3D" id="1.20.120.520">
    <property type="entry name" value="nmb1532 protein domain like"/>
    <property type="match status" value="1"/>
</dbReference>
<dbReference type="KEGG" id="sng:SNE_A13870"/>
<dbReference type="InterPro" id="IPR045808">
    <property type="entry name" value="Hr_FBXL5"/>
</dbReference>
<dbReference type="STRING" id="331113.SNE_A13870"/>
<dbReference type="GO" id="GO:0006879">
    <property type="term" value="P:intracellular iron ion homeostasis"/>
    <property type="evidence" value="ECO:0007669"/>
    <property type="project" value="InterPro"/>
</dbReference>
<dbReference type="Proteomes" id="UP000000496">
    <property type="component" value="Chromosome gsn.131"/>
</dbReference>
<reference evidence="1 2" key="2">
    <citation type="journal article" date="2011" name="Mol. Biol. Evol.">
        <title>Unity in variety--the pan-genome of the Chlamydiae.</title>
        <authorList>
            <person name="Collingro A."/>
            <person name="Tischler P."/>
            <person name="Weinmaier T."/>
            <person name="Penz T."/>
            <person name="Heinz E."/>
            <person name="Brunham R.C."/>
            <person name="Read T.D."/>
            <person name="Bavoil P.M."/>
            <person name="Sachse K."/>
            <person name="Kahane S."/>
            <person name="Friedman M.G."/>
            <person name="Rattei T."/>
            <person name="Myers G.S."/>
            <person name="Horn M."/>
        </authorList>
    </citation>
    <scope>NUCLEOTIDE SEQUENCE [LARGE SCALE GENOMIC DNA]</scope>
    <source>
        <strain evidence="2">ATCC VR-1471 / Z</strain>
    </source>
</reference>
<accession>F8L8W7</accession>
<dbReference type="EMBL" id="FR872582">
    <property type="protein sequence ID" value="CCB89264.1"/>
    <property type="molecule type" value="Genomic_DNA"/>
</dbReference>
<organism evidence="1 2">
    <name type="scientific">Simkania negevensis (strain ATCC VR-1471 / DSM 27360 / Z)</name>
    <dbReference type="NCBI Taxonomy" id="331113"/>
    <lineage>
        <taxon>Bacteria</taxon>
        <taxon>Pseudomonadati</taxon>
        <taxon>Chlamydiota</taxon>
        <taxon>Chlamydiia</taxon>
        <taxon>Parachlamydiales</taxon>
        <taxon>Simkaniaceae</taxon>
        <taxon>Simkania</taxon>
    </lineage>
</organism>
<evidence type="ECO:0000313" key="2">
    <source>
        <dbReference type="Proteomes" id="UP000000496"/>
    </source>
</evidence>